<organism evidence="1">
    <name type="scientific">Amorphochlora amoebiformis</name>
    <dbReference type="NCBI Taxonomy" id="1561963"/>
    <lineage>
        <taxon>Eukaryota</taxon>
        <taxon>Sar</taxon>
        <taxon>Rhizaria</taxon>
        <taxon>Cercozoa</taxon>
        <taxon>Chlorarachniophyceae</taxon>
        <taxon>Amorphochlora</taxon>
    </lineage>
</organism>
<dbReference type="GO" id="GO:0010521">
    <property type="term" value="F:telomerase inhibitor activity"/>
    <property type="evidence" value="ECO:0007669"/>
    <property type="project" value="TreeGrafter"/>
</dbReference>
<dbReference type="InterPro" id="IPR028389">
    <property type="entry name" value="POT1"/>
</dbReference>
<dbReference type="GO" id="GO:0098505">
    <property type="term" value="F:G-rich strand telomeric DNA binding"/>
    <property type="evidence" value="ECO:0007669"/>
    <property type="project" value="TreeGrafter"/>
</dbReference>
<dbReference type="GO" id="GO:0032210">
    <property type="term" value="P:regulation of telomere maintenance via telomerase"/>
    <property type="evidence" value="ECO:0007669"/>
    <property type="project" value="TreeGrafter"/>
</dbReference>
<dbReference type="AlphaFoldDB" id="A0A7S0DKI5"/>
<dbReference type="GO" id="GO:0016233">
    <property type="term" value="P:telomere capping"/>
    <property type="evidence" value="ECO:0007669"/>
    <property type="project" value="TreeGrafter"/>
</dbReference>
<proteinExistence type="predicted"/>
<gene>
    <name evidence="1" type="ORF">LAMO00422_LOCUS16278</name>
</gene>
<evidence type="ECO:0000313" key="1">
    <source>
        <dbReference type="EMBL" id="CAD8457331.1"/>
    </source>
</evidence>
<dbReference type="PANTHER" id="PTHR14513:SF0">
    <property type="entry name" value="PROTECTION OF TELOMERES PROTEIN 1"/>
    <property type="match status" value="1"/>
</dbReference>
<accession>A0A7S0DKI5</accession>
<dbReference type="GO" id="GO:0000783">
    <property type="term" value="C:nuclear telomere cap complex"/>
    <property type="evidence" value="ECO:0007669"/>
    <property type="project" value="TreeGrafter"/>
</dbReference>
<dbReference type="PANTHER" id="PTHR14513">
    <property type="entry name" value="PROTECTION OF TELOMERES 1"/>
    <property type="match status" value="1"/>
</dbReference>
<dbReference type="SUPFAM" id="SSF50249">
    <property type="entry name" value="Nucleic acid-binding proteins"/>
    <property type="match status" value="2"/>
</dbReference>
<name>A0A7S0DKI5_9EUKA</name>
<reference evidence="1" key="1">
    <citation type="submission" date="2021-01" db="EMBL/GenBank/DDBJ databases">
        <authorList>
            <person name="Corre E."/>
            <person name="Pelletier E."/>
            <person name="Niang G."/>
            <person name="Scheremetjew M."/>
            <person name="Finn R."/>
            <person name="Kale V."/>
            <person name="Holt S."/>
            <person name="Cochrane G."/>
            <person name="Meng A."/>
            <person name="Brown T."/>
            <person name="Cohen L."/>
        </authorList>
    </citation>
    <scope>NUCLEOTIDE SEQUENCE</scope>
    <source>
        <strain evidence="1">CCMP2058</strain>
    </source>
</reference>
<sequence length="363" mass="41744">MTAPYHRSTTNSQPPDVELVAALRKWAANVELPIINPEYKDSRGGLDQFTKKGPKIELICKIIGITKPRGNNPRYLVVWDATDVMLEESVVQIEREDCIMLEDDEGPVIGGYFPVQVEEKILSQLTIIPGDWVHLQNVSIQCTARGQEYFGYAEDARVLCASLLDCQKVEKKCAMRMKKELEDVESENKLSRSCITKDLNINFFHSIVSMVSEFSPVPGNFQLRAKITRVEPTDPKEWCKLYCEKCMSTQTADKKTLRCTECKRKKKLKWEFYLILTLADETGVQDVIVSRDEANFFLQAKPCNLEDKENEEMVQNFEKIVDIITQPNSWGYFFVRSVMTQGEEEEDEAPEYFLENTQLDFQA</sequence>
<dbReference type="InterPro" id="IPR012340">
    <property type="entry name" value="NA-bd_OB-fold"/>
</dbReference>
<dbReference type="EMBL" id="HBEM01023948">
    <property type="protein sequence ID" value="CAD8457331.1"/>
    <property type="molecule type" value="Transcribed_RNA"/>
</dbReference>
<protein>
    <submittedName>
        <fullName evidence="1">Uncharacterized protein</fullName>
    </submittedName>
</protein>
<dbReference type="Gene3D" id="2.40.50.140">
    <property type="entry name" value="Nucleic acid-binding proteins"/>
    <property type="match status" value="1"/>
</dbReference>